<proteinExistence type="predicted"/>
<keyword evidence="1" id="KW-1185">Reference proteome</keyword>
<protein>
    <submittedName>
        <fullName evidence="2">Uncharacterized protein</fullName>
    </submittedName>
</protein>
<dbReference type="WBParaSite" id="PSAMB.scaffold21597size591.g38348.t1">
    <property type="protein sequence ID" value="PSAMB.scaffold21597size591.g38348.t1"/>
    <property type="gene ID" value="PSAMB.scaffold21597size591.g38348"/>
</dbReference>
<sequence>CLKAKAEGRKDEEAWAAVEAERWNLAHQLFLQHVGPNAVTSENYDILERFIRRLSAHSAEVHAWPMGGQIYEDFLTLKKELHRLGQLDGAH</sequence>
<organism evidence="1 2">
    <name type="scientific">Plectus sambesii</name>
    <dbReference type="NCBI Taxonomy" id="2011161"/>
    <lineage>
        <taxon>Eukaryota</taxon>
        <taxon>Metazoa</taxon>
        <taxon>Ecdysozoa</taxon>
        <taxon>Nematoda</taxon>
        <taxon>Chromadorea</taxon>
        <taxon>Plectida</taxon>
        <taxon>Plectina</taxon>
        <taxon>Plectoidea</taxon>
        <taxon>Plectidae</taxon>
        <taxon>Plectus</taxon>
    </lineage>
</organism>
<evidence type="ECO:0000313" key="1">
    <source>
        <dbReference type="Proteomes" id="UP000887566"/>
    </source>
</evidence>
<dbReference type="AlphaFoldDB" id="A0A914VND3"/>
<reference evidence="2" key="1">
    <citation type="submission" date="2022-11" db="UniProtKB">
        <authorList>
            <consortium name="WormBaseParasite"/>
        </authorList>
    </citation>
    <scope>IDENTIFICATION</scope>
</reference>
<name>A0A914VND3_9BILA</name>
<dbReference type="Proteomes" id="UP000887566">
    <property type="component" value="Unplaced"/>
</dbReference>
<accession>A0A914VND3</accession>
<evidence type="ECO:0000313" key="2">
    <source>
        <dbReference type="WBParaSite" id="PSAMB.scaffold21597size591.g38348.t1"/>
    </source>
</evidence>